<evidence type="ECO:0000313" key="3">
    <source>
        <dbReference type="Proteomes" id="UP001497644"/>
    </source>
</evidence>
<organism evidence="2 3">
    <name type="scientific">Lasius platythorax</name>
    <dbReference type="NCBI Taxonomy" id="488582"/>
    <lineage>
        <taxon>Eukaryota</taxon>
        <taxon>Metazoa</taxon>
        <taxon>Ecdysozoa</taxon>
        <taxon>Arthropoda</taxon>
        <taxon>Hexapoda</taxon>
        <taxon>Insecta</taxon>
        <taxon>Pterygota</taxon>
        <taxon>Neoptera</taxon>
        <taxon>Endopterygota</taxon>
        <taxon>Hymenoptera</taxon>
        <taxon>Apocrita</taxon>
        <taxon>Aculeata</taxon>
        <taxon>Formicoidea</taxon>
        <taxon>Formicidae</taxon>
        <taxon>Formicinae</taxon>
        <taxon>Lasius</taxon>
        <taxon>Lasius</taxon>
    </lineage>
</organism>
<dbReference type="AlphaFoldDB" id="A0AAV2NQU2"/>
<sequence length="121" mass="13284">MPTLANDEDDNNNGVETRLSRGGTTCRAPLLLYKLTEYLCNNSFVCSAPLSWHNLGKRERPSIPCSECSSVDLAYEEAAQNAREHAPGIREQIAASDHCESAVRRSLTTTQTTEKILSSVV</sequence>
<gene>
    <name evidence="2" type="ORF">LPLAT_LOCUS8149</name>
</gene>
<feature type="region of interest" description="Disordered" evidence="1">
    <location>
        <begin position="1"/>
        <end position="22"/>
    </location>
</feature>
<feature type="compositionally biased region" description="Acidic residues" evidence="1">
    <location>
        <begin position="1"/>
        <end position="11"/>
    </location>
</feature>
<name>A0AAV2NQU2_9HYME</name>
<protein>
    <submittedName>
        <fullName evidence="2">Uncharacterized protein</fullName>
    </submittedName>
</protein>
<evidence type="ECO:0000256" key="1">
    <source>
        <dbReference type="SAM" id="MobiDB-lite"/>
    </source>
</evidence>
<dbReference type="EMBL" id="OZ034826">
    <property type="protein sequence ID" value="CAL1682309.1"/>
    <property type="molecule type" value="Genomic_DNA"/>
</dbReference>
<accession>A0AAV2NQU2</accession>
<dbReference type="Proteomes" id="UP001497644">
    <property type="component" value="Chromosome 3"/>
</dbReference>
<proteinExistence type="predicted"/>
<reference evidence="2" key="1">
    <citation type="submission" date="2024-04" db="EMBL/GenBank/DDBJ databases">
        <authorList>
            <consortium name="Molecular Ecology Group"/>
        </authorList>
    </citation>
    <scope>NUCLEOTIDE SEQUENCE</scope>
</reference>
<evidence type="ECO:0000313" key="2">
    <source>
        <dbReference type="EMBL" id="CAL1682309.1"/>
    </source>
</evidence>
<keyword evidence="3" id="KW-1185">Reference proteome</keyword>